<keyword evidence="3" id="KW-0560">Oxidoreductase</keyword>
<evidence type="ECO:0000256" key="1">
    <source>
        <dbReference type="ARBA" id="ARBA00022630"/>
    </source>
</evidence>
<dbReference type="GO" id="GO:0046306">
    <property type="term" value="P:alkanesulfonate catabolic process"/>
    <property type="evidence" value="ECO:0007669"/>
    <property type="project" value="TreeGrafter"/>
</dbReference>
<dbReference type="InterPro" id="IPR050172">
    <property type="entry name" value="SsuD_RutA_monooxygenase"/>
</dbReference>
<keyword evidence="4" id="KW-0503">Monooxygenase</keyword>
<evidence type="ECO:0000313" key="7">
    <source>
        <dbReference type="EMBL" id="CAB4893411.1"/>
    </source>
</evidence>
<dbReference type="InterPro" id="IPR036661">
    <property type="entry name" value="Luciferase-like_sf"/>
</dbReference>
<feature type="domain" description="Luciferase-like" evidence="5">
    <location>
        <begin position="17"/>
        <end position="204"/>
    </location>
</feature>
<dbReference type="GO" id="GO:0008726">
    <property type="term" value="F:alkanesulfonate monooxygenase activity"/>
    <property type="evidence" value="ECO:0007669"/>
    <property type="project" value="TreeGrafter"/>
</dbReference>
<evidence type="ECO:0000256" key="4">
    <source>
        <dbReference type="ARBA" id="ARBA00023033"/>
    </source>
</evidence>
<evidence type="ECO:0000259" key="5">
    <source>
        <dbReference type="Pfam" id="PF00296"/>
    </source>
</evidence>
<proteinExistence type="predicted"/>
<evidence type="ECO:0000313" key="6">
    <source>
        <dbReference type="EMBL" id="CAB4715759.1"/>
    </source>
</evidence>
<evidence type="ECO:0000256" key="2">
    <source>
        <dbReference type="ARBA" id="ARBA00022643"/>
    </source>
</evidence>
<dbReference type="PANTHER" id="PTHR42847:SF4">
    <property type="entry name" value="ALKANESULFONATE MONOOXYGENASE-RELATED"/>
    <property type="match status" value="1"/>
</dbReference>
<evidence type="ECO:0000256" key="3">
    <source>
        <dbReference type="ARBA" id="ARBA00023002"/>
    </source>
</evidence>
<organism evidence="8">
    <name type="scientific">freshwater metagenome</name>
    <dbReference type="NCBI Taxonomy" id="449393"/>
    <lineage>
        <taxon>unclassified sequences</taxon>
        <taxon>metagenomes</taxon>
        <taxon>ecological metagenomes</taxon>
    </lineage>
</organism>
<dbReference type="Gene3D" id="3.20.20.30">
    <property type="entry name" value="Luciferase-like domain"/>
    <property type="match status" value="1"/>
</dbReference>
<dbReference type="PANTHER" id="PTHR42847">
    <property type="entry name" value="ALKANESULFONATE MONOOXYGENASE"/>
    <property type="match status" value="1"/>
</dbReference>
<dbReference type="NCBIfam" id="TIGR03619">
    <property type="entry name" value="F420_Rv2161c"/>
    <property type="match status" value="1"/>
</dbReference>
<sequence>MKVSLGLPTHRLDRFSELANAEAISEISVAAQESKFDAVFVTEHPFPSDDWLAKGGHHALDPFVALAFAAATTTSIRLETNLCIAAYRNPFLLAKSVATLDALSGGRVILGLGAGYMDGEFAALGADFANRNKITDEAIKAMRQAWQGESVTMTGLNFVAAGNTMLPKPATLGGPPIWIGGNATKAMRRAVELADGWVPMPNSARTVSRLRTPALETLDDLHTRIQKIHALAVEHGRTDPLEIVFMPLGLDMFTNAPVVAEDVITSIRSLAEVGVTYITTSIPGDTRSEFLSNVEIFRDEVLPAINDLA</sequence>
<accession>A0A6J7LIH9</accession>
<keyword evidence="1" id="KW-0285">Flavoprotein</keyword>
<dbReference type="InterPro" id="IPR019921">
    <property type="entry name" value="Lucif-like_OxRdtase_Rv2161c"/>
</dbReference>
<dbReference type="EMBL" id="CAFBMM010000001">
    <property type="protein sequence ID" value="CAB4893411.1"/>
    <property type="molecule type" value="Genomic_DNA"/>
</dbReference>
<protein>
    <submittedName>
        <fullName evidence="8">Unannotated protein</fullName>
    </submittedName>
</protein>
<dbReference type="EMBL" id="CAFBOF010000001">
    <property type="protein sequence ID" value="CAB4968098.1"/>
    <property type="molecule type" value="Genomic_DNA"/>
</dbReference>
<dbReference type="AlphaFoldDB" id="A0A6J7LIH9"/>
<dbReference type="EMBL" id="CAEZYK010000008">
    <property type="protein sequence ID" value="CAB4715759.1"/>
    <property type="molecule type" value="Genomic_DNA"/>
</dbReference>
<evidence type="ECO:0000313" key="9">
    <source>
        <dbReference type="EMBL" id="CAB5012081.1"/>
    </source>
</evidence>
<evidence type="ECO:0000313" key="8">
    <source>
        <dbReference type="EMBL" id="CAB4968098.1"/>
    </source>
</evidence>
<gene>
    <name evidence="6" type="ORF">UFOPK2683_00263</name>
    <name evidence="7" type="ORF">UFOPK3605_00046</name>
    <name evidence="8" type="ORF">UFOPK3897_00050</name>
    <name evidence="9" type="ORF">UFOPK4121_00109</name>
</gene>
<keyword evidence="2" id="KW-0288">FMN</keyword>
<reference evidence="8" key="1">
    <citation type="submission" date="2020-05" db="EMBL/GenBank/DDBJ databases">
        <authorList>
            <person name="Chiriac C."/>
            <person name="Salcher M."/>
            <person name="Ghai R."/>
            <person name="Kavagutti S V."/>
        </authorList>
    </citation>
    <scope>NUCLEOTIDE SEQUENCE</scope>
</reference>
<dbReference type="EMBL" id="CAFBPQ010000001">
    <property type="protein sequence ID" value="CAB5012081.1"/>
    <property type="molecule type" value="Genomic_DNA"/>
</dbReference>
<dbReference type="InterPro" id="IPR011251">
    <property type="entry name" value="Luciferase-like_dom"/>
</dbReference>
<dbReference type="SUPFAM" id="SSF51679">
    <property type="entry name" value="Bacterial luciferase-like"/>
    <property type="match status" value="1"/>
</dbReference>
<dbReference type="Pfam" id="PF00296">
    <property type="entry name" value="Bac_luciferase"/>
    <property type="match status" value="1"/>
</dbReference>
<name>A0A6J7LIH9_9ZZZZ</name>